<proteinExistence type="predicted"/>
<dbReference type="OrthoDB" id="3398195at2"/>
<evidence type="ECO:0008006" key="3">
    <source>
        <dbReference type="Google" id="ProtNLM"/>
    </source>
</evidence>
<evidence type="ECO:0000313" key="1">
    <source>
        <dbReference type="EMBL" id="SEF87679.1"/>
    </source>
</evidence>
<sequence>MAVRAAEPSPLSLSMAGPAAEAAARICTVAGKLQRRMRLWAAEFPAPYDPDSFDPGLYSMLALAAAFSEPRRTVDELQPAGRVRLWTLGLARCAARAASESEVRRIAEHCAAVADGAAPAPGDDLARFLAAIRDELSELPTYPVLHEVWRDELRRTLQALSRNRAALGRRPTFEEYLDNADCLGLALTFTAHRIAIGDTGPGEEPTDAARAVQRAVRLSGDLGAAARRVDPGEPNALTLGLPRPALELRLAELTGQARRLIAAARVRHPEQADHLERHMDFYAGFFGTTDH</sequence>
<evidence type="ECO:0000313" key="2">
    <source>
        <dbReference type="Proteomes" id="UP000236723"/>
    </source>
</evidence>
<gene>
    <name evidence="1" type="ORF">SAMN04489712_102352</name>
</gene>
<protein>
    <recommendedName>
        <fullName evidence="3">Terpene synthase family, metal binding domain</fullName>
    </recommendedName>
</protein>
<keyword evidence="2" id="KW-1185">Reference proteome</keyword>
<name>A0A1H5VK78_9ACTN</name>
<dbReference type="AlphaFoldDB" id="A0A1H5VK78"/>
<dbReference type="Proteomes" id="UP000236723">
    <property type="component" value="Unassembled WGS sequence"/>
</dbReference>
<reference evidence="2" key="1">
    <citation type="submission" date="2016-10" db="EMBL/GenBank/DDBJ databases">
        <authorList>
            <person name="Varghese N."/>
            <person name="Submissions S."/>
        </authorList>
    </citation>
    <scope>NUCLEOTIDE SEQUENCE [LARGE SCALE GENOMIC DNA]</scope>
    <source>
        <strain evidence="2">DSM 43163</strain>
    </source>
</reference>
<dbReference type="SUPFAM" id="SSF48576">
    <property type="entry name" value="Terpenoid synthases"/>
    <property type="match status" value="1"/>
</dbReference>
<dbReference type="Gene3D" id="1.10.600.10">
    <property type="entry name" value="Farnesyl Diphosphate Synthase"/>
    <property type="match status" value="1"/>
</dbReference>
<dbReference type="RefSeq" id="WP_103936613.1">
    <property type="nucleotide sequence ID" value="NZ_FNVO01000002.1"/>
</dbReference>
<dbReference type="InterPro" id="IPR008949">
    <property type="entry name" value="Isoprenoid_synthase_dom_sf"/>
</dbReference>
<dbReference type="EMBL" id="FNVO01000002">
    <property type="protein sequence ID" value="SEF87679.1"/>
    <property type="molecule type" value="Genomic_DNA"/>
</dbReference>
<organism evidence="1 2">
    <name type="scientific">Thermomonospora echinospora</name>
    <dbReference type="NCBI Taxonomy" id="1992"/>
    <lineage>
        <taxon>Bacteria</taxon>
        <taxon>Bacillati</taxon>
        <taxon>Actinomycetota</taxon>
        <taxon>Actinomycetes</taxon>
        <taxon>Streptosporangiales</taxon>
        <taxon>Thermomonosporaceae</taxon>
        <taxon>Thermomonospora</taxon>
    </lineage>
</organism>
<accession>A0A1H5VK78</accession>